<feature type="compositionally biased region" description="Basic residues" evidence="1">
    <location>
        <begin position="75"/>
        <end position="88"/>
    </location>
</feature>
<dbReference type="EMBL" id="LASV01000054">
    <property type="protein sequence ID" value="KKA24640.1"/>
    <property type="molecule type" value="Genomic_DNA"/>
</dbReference>
<dbReference type="OrthoDB" id="4500198at2759"/>
<dbReference type="AlphaFoldDB" id="A0A0F4Z2S2"/>
<comment type="caution">
    <text evidence="2">The sequence shown here is derived from an EMBL/GenBank/DDBJ whole genome shotgun (WGS) entry which is preliminary data.</text>
</comment>
<feature type="region of interest" description="Disordered" evidence="1">
    <location>
        <begin position="75"/>
        <end position="95"/>
    </location>
</feature>
<organism evidence="2 3">
    <name type="scientific">Rasamsonia emersonii (strain ATCC 16479 / CBS 393.64 / IMI 116815)</name>
    <dbReference type="NCBI Taxonomy" id="1408163"/>
    <lineage>
        <taxon>Eukaryota</taxon>
        <taxon>Fungi</taxon>
        <taxon>Dikarya</taxon>
        <taxon>Ascomycota</taxon>
        <taxon>Pezizomycotina</taxon>
        <taxon>Eurotiomycetes</taxon>
        <taxon>Eurotiomycetidae</taxon>
        <taxon>Eurotiales</taxon>
        <taxon>Trichocomaceae</taxon>
        <taxon>Rasamsonia</taxon>
    </lineage>
</organism>
<gene>
    <name evidence="2" type="ORF">T310_1305</name>
</gene>
<dbReference type="Proteomes" id="UP000053958">
    <property type="component" value="Unassembled WGS sequence"/>
</dbReference>
<keyword evidence="3" id="KW-1185">Reference proteome</keyword>
<proteinExistence type="predicted"/>
<accession>A0A0F4Z2S2</accession>
<name>A0A0F4Z2S2_RASE3</name>
<dbReference type="RefSeq" id="XP_013331252.1">
    <property type="nucleotide sequence ID" value="XM_013475798.1"/>
</dbReference>
<dbReference type="GeneID" id="25313656"/>
<evidence type="ECO:0000256" key="1">
    <source>
        <dbReference type="SAM" id="MobiDB-lite"/>
    </source>
</evidence>
<evidence type="ECO:0000313" key="3">
    <source>
        <dbReference type="Proteomes" id="UP000053958"/>
    </source>
</evidence>
<evidence type="ECO:0000313" key="2">
    <source>
        <dbReference type="EMBL" id="KKA24640.1"/>
    </source>
</evidence>
<sequence length="196" mass="22164">MAGQLRIITVHRRSSRVEATYEQLLRFRVKNWQLYFILDSFHSHSSITSPFPPTSSLHVCTRQSPTLASHLRDRRPHRGLLRPKTTGRKTRDSQASLPMSQVPVYYGHEELVQGNYDKYPGGYLHALVMSRVPASPITEMILSPAEAVLVERQLAEIFDYFIGISGVLEGQANAGQPIDSSSFMVKSFCVSSRRYP</sequence>
<reference evidence="2 3" key="1">
    <citation type="submission" date="2015-04" db="EMBL/GenBank/DDBJ databases">
        <authorList>
            <person name="Heijne W.H."/>
            <person name="Fedorova N.D."/>
            <person name="Nierman W.C."/>
            <person name="Vollebregt A.W."/>
            <person name="Zhao Z."/>
            <person name="Wu L."/>
            <person name="Kumar M."/>
            <person name="Stam H."/>
            <person name="van den Berg M.A."/>
            <person name="Pel H.J."/>
        </authorList>
    </citation>
    <scope>NUCLEOTIDE SEQUENCE [LARGE SCALE GENOMIC DNA]</scope>
    <source>
        <strain evidence="2 3">CBS 393.64</strain>
    </source>
</reference>
<protein>
    <submittedName>
        <fullName evidence="2">Uncharacterized protein</fullName>
    </submittedName>
</protein>